<dbReference type="InterPro" id="IPR014319">
    <property type="entry name" value="Phageshock_PspA"/>
</dbReference>
<keyword evidence="4" id="KW-1185">Reference proteome</keyword>
<name>K2KLF6_9GAMM</name>
<evidence type="ECO:0000313" key="3">
    <source>
        <dbReference type="EMBL" id="EKE87432.1"/>
    </source>
</evidence>
<reference evidence="3 4" key="1">
    <citation type="journal article" date="2012" name="J. Bacteriol.">
        <title>Genome Sequence of Idiomarina xiamenensis Type Strain 10-D-4.</title>
        <authorList>
            <person name="Lai Q."/>
            <person name="Wang L."/>
            <person name="Wang W."/>
            <person name="Shao Z."/>
        </authorList>
    </citation>
    <scope>NUCLEOTIDE SEQUENCE [LARGE SCALE GENOMIC DNA]</scope>
    <source>
        <strain evidence="3 4">10-D-4</strain>
    </source>
</reference>
<comment type="caution">
    <text evidence="3">The sequence shown here is derived from an EMBL/GenBank/DDBJ whole genome shotgun (WGS) entry which is preliminary data.</text>
</comment>
<dbReference type="EMBL" id="AMRG01000001">
    <property type="protein sequence ID" value="EKE87432.1"/>
    <property type="molecule type" value="Genomic_DNA"/>
</dbReference>
<dbReference type="eggNOG" id="COG1842">
    <property type="taxonomic scope" value="Bacteria"/>
</dbReference>
<feature type="coiled-coil region" evidence="2">
    <location>
        <begin position="47"/>
        <end position="224"/>
    </location>
</feature>
<evidence type="ECO:0000256" key="2">
    <source>
        <dbReference type="SAM" id="Coils"/>
    </source>
</evidence>
<dbReference type="InterPro" id="IPR007157">
    <property type="entry name" value="PspA_VIPP1"/>
</dbReference>
<protein>
    <submittedName>
        <fullName evidence="3">Phage shock protein A</fullName>
    </submittedName>
</protein>
<evidence type="ECO:0000256" key="1">
    <source>
        <dbReference type="ARBA" id="ARBA00043985"/>
    </source>
</evidence>
<dbReference type="Pfam" id="PF04012">
    <property type="entry name" value="PspA_IM30"/>
    <property type="match status" value="1"/>
</dbReference>
<dbReference type="PANTHER" id="PTHR31088">
    <property type="entry name" value="MEMBRANE-ASSOCIATED PROTEIN VIPP1, CHLOROPLASTIC"/>
    <property type="match status" value="1"/>
</dbReference>
<dbReference type="RefSeq" id="WP_008486910.1">
    <property type="nucleotide sequence ID" value="NZ_AMRG01000001.1"/>
</dbReference>
<dbReference type="PANTHER" id="PTHR31088:SF6">
    <property type="entry name" value="PHAGE SHOCK PROTEIN A"/>
    <property type="match status" value="1"/>
</dbReference>
<sequence length="224" mass="25804">MGMFTRLTDIVNANLNALLDKAEDPEKMIRLIVQEMQETLVELRGVAASHIAEKKRLQRQIDALTAQSQQWQTKAQQALDHDREDLARAALQQKLEAEQQRQPLQSALAQVQQDLDKLQDDIGRIQQKLSEAKQRQQQAERRHGSADIRLKVRQQSHAEQVDQALQKFERYEHKIDSLEAELEAYDLTTKQHNLQAEFQALQQQEQLDNELAALKAQRQSSSAQ</sequence>
<dbReference type="Proteomes" id="UP000014115">
    <property type="component" value="Unassembled WGS sequence"/>
</dbReference>
<comment type="similarity">
    <text evidence="1">Belongs to the PspA/Vipp/IM30 family.</text>
</comment>
<dbReference type="GO" id="GO:0009271">
    <property type="term" value="P:phage shock"/>
    <property type="evidence" value="ECO:0007669"/>
    <property type="project" value="TreeGrafter"/>
</dbReference>
<dbReference type="STRING" id="740709.A10D4_00010"/>
<dbReference type="OrthoDB" id="9779630at2"/>
<dbReference type="GO" id="GO:0005829">
    <property type="term" value="C:cytosol"/>
    <property type="evidence" value="ECO:0007669"/>
    <property type="project" value="TreeGrafter"/>
</dbReference>
<accession>K2KLF6</accession>
<dbReference type="PATRIC" id="fig|740709.3.peg.2"/>
<dbReference type="NCBIfam" id="TIGR02977">
    <property type="entry name" value="phageshock_pspA"/>
    <property type="match status" value="1"/>
</dbReference>
<organism evidence="3 4">
    <name type="scientific">Idiomarina xiamenensis 10-D-4</name>
    <dbReference type="NCBI Taxonomy" id="740709"/>
    <lineage>
        <taxon>Bacteria</taxon>
        <taxon>Pseudomonadati</taxon>
        <taxon>Pseudomonadota</taxon>
        <taxon>Gammaproteobacteria</taxon>
        <taxon>Alteromonadales</taxon>
        <taxon>Idiomarinaceae</taxon>
        <taxon>Idiomarina</taxon>
    </lineage>
</organism>
<proteinExistence type="inferred from homology"/>
<keyword evidence="2" id="KW-0175">Coiled coil</keyword>
<dbReference type="AlphaFoldDB" id="K2KLF6"/>
<gene>
    <name evidence="3" type="ORF">A10D4_00010</name>
</gene>
<evidence type="ECO:0000313" key="4">
    <source>
        <dbReference type="Proteomes" id="UP000014115"/>
    </source>
</evidence>